<dbReference type="EMBL" id="JAIWJY010000001">
    <property type="protein sequence ID" value="MDE1205286.1"/>
    <property type="molecule type" value="Genomic_DNA"/>
</dbReference>
<proteinExistence type="predicted"/>
<dbReference type="GO" id="GO:0003964">
    <property type="term" value="F:RNA-directed DNA polymerase activity"/>
    <property type="evidence" value="ECO:0007669"/>
    <property type="project" value="UniProtKB-KW"/>
</dbReference>
<dbReference type="AlphaFoldDB" id="A0A9X4INJ6"/>
<gene>
    <name evidence="2" type="ORF">LCI24_00605</name>
</gene>
<dbReference type="Pfam" id="PF00078">
    <property type="entry name" value="RVT_1"/>
    <property type="match status" value="1"/>
</dbReference>
<evidence type="ECO:0000259" key="1">
    <source>
        <dbReference type="PROSITE" id="PS50878"/>
    </source>
</evidence>
<dbReference type="RefSeq" id="WP_274638685.1">
    <property type="nucleotide sequence ID" value="NZ_JAIWJY010000001.1"/>
</dbReference>
<keyword evidence="2" id="KW-0808">Transferase</keyword>
<keyword evidence="2" id="KW-0695">RNA-directed DNA polymerase</keyword>
<evidence type="ECO:0000313" key="3">
    <source>
        <dbReference type="Proteomes" id="UP001149303"/>
    </source>
</evidence>
<feature type="domain" description="Reverse transcriptase" evidence="1">
    <location>
        <begin position="112"/>
        <end position="320"/>
    </location>
</feature>
<protein>
    <submittedName>
        <fullName evidence="2">RNA-directed DNA polymerase</fullName>
    </submittedName>
</protein>
<dbReference type="Proteomes" id="UP001149303">
    <property type="component" value="Unassembled WGS sequence"/>
</dbReference>
<accession>A0A9X4INJ6</accession>
<organism evidence="2 3">
    <name type="scientific">Tenacibaculum larymnensis</name>
    <dbReference type="NCBI Taxonomy" id="2878201"/>
    <lineage>
        <taxon>Bacteria</taxon>
        <taxon>Pseudomonadati</taxon>
        <taxon>Bacteroidota</taxon>
        <taxon>Flavobacteriia</taxon>
        <taxon>Flavobacteriales</taxon>
        <taxon>Flavobacteriaceae</taxon>
        <taxon>Tenacibaculum</taxon>
    </lineage>
</organism>
<keyword evidence="2" id="KW-0548">Nucleotidyltransferase</keyword>
<dbReference type="CDD" id="cd01646">
    <property type="entry name" value="RT_Bac_retron_I"/>
    <property type="match status" value="1"/>
</dbReference>
<dbReference type="InterPro" id="IPR000477">
    <property type="entry name" value="RT_dom"/>
</dbReference>
<dbReference type="PROSITE" id="PS50878">
    <property type="entry name" value="RT_POL"/>
    <property type="match status" value="1"/>
</dbReference>
<comment type="caution">
    <text evidence="2">The sequence shown here is derived from an EMBL/GenBank/DDBJ whole genome shotgun (WGS) entry which is preliminary data.</text>
</comment>
<name>A0A9X4INJ6_9FLAO</name>
<keyword evidence="3" id="KW-1185">Reference proteome</keyword>
<evidence type="ECO:0000313" key="2">
    <source>
        <dbReference type="EMBL" id="MDE1205286.1"/>
    </source>
</evidence>
<sequence>MNLVKKHVSETKALINENSKDCSSLNNIAEWILNIGYYPEPYVVPPCFKVSGFKLLDSRIENKNYDDNWESKKLVNISFPKTGLVQRTFGIIHPEIYHDIVRELISNWNDLMDHLFNDQNEIYSYSFPISIPKRDGSKLRSGRMIYEFLEMSEKDLSAEAYKYKLLTKIDITNFYNSVYTHSISWAWVGDRYEALKDSKTFIQLGTKLDKLFQYANDRRTNGVAVGPVLSDIIVEIILAERDKVITRKLKELKIDFLATRFKDDYRFLCQSENDSKKIIRTVIEVLNEFNLQVNEKKTSVELLPESLYRKHSLKYETYSLREKFKSKNIPFKVFENTYLKTLQIHREFLGTSILEKFLGELIDNDTSKKLYKRLKIDFENINIPKESSNYEKVRRQNIKKGISLLLILKNESSKTLSKVLSIIECLISNPENEWLINENYIFNIFLSEMENAILNSSAFELIWLIYFTEKHGLSIDITRLTKNLKKEGKINKTENELEVLKNPFVATIRNKMPGKGSFPNPFGEETLTTKIFTPIKDLGEINLIDYLDVFRRE</sequence>
<reference evidence="2" key="1">
    <citation type="submission" date="2021-09" db="EMBL/GenBank/DDBJ databases">
        <authorList>
            <person name="Smyrli M."/>
        </authorList>
    </citation>
    <scope>NUCLEOTIDE SEQUENCE</scope>
    <source>
        <strain evidence="2">LAR25</strain>
    </source>
</reference>